<reference evidence="2 3" key="1">
    <citation type="journal article" date="2019" name="Commun. Biol.">
        <title>The bagworm genome reveals a unique fibroin gene that provides high tensile strength.</title>
        <authorList>
            <person name="Kono N."/>
            <person name="Nakamura H."/>
            <person name="Ohtoshi R."/>
            <person name="Tomita M."/>
            <person name="Numata K."/>
            <person name="Arakawa K."/>
        </authorList>
    </citation>
    <scope>NUCLEOTIDE SEQUENCE [LARGE SCALE GENOMIC DNA]</scope>
</reference>
<evidence type="ECO:0000313" key="2">
    <source>
        <dbReference type="EMBL" id="GBP92993.1"/>
    </source>
</evidence>
<dbReference type="Proteomes" id="UP000299102">
    <property type="component" value="Unassembled WGS sequence"/>
</dbReference>
<organism evidence="2 3">
    <name type="scientific">Eumeta variegata</name>
    <name type="common">Bagworm moth</name>
    <name type="synonym">Eumeta japonica</name>
    <dbReference type="NCBI Taxonomy" id="151549"/>
    <lineage>
        <taxon>Eukaryota</taxon>
        <taxon>Metazoa</taxon>
        <taxon>Ecdysozoa</taxon>
        <taxon>Arthropoda</taxon>
        <taxon>Hexapoda</taxon>
        <taxon>Insecta</taxon>
        <taxon>Pterygota</taxon>
        <taxon>Neoptera</taxon>
        <taxon>Endopterygota</taxon>
        <taxon>Lepidoptera</taxon>
        <taxon>Glossata</taxon>
        <taxon>Ditrysia</taxon>
        <taxon>Tineoidea</taxon>
        <taxon>Psychidae</taxon>
        <taxon>Oiketicinae</taxon>
        <taxon>Eumeta</taxon>
    </lineage>
</organism>
<feature type="region of interest" description="Disordered" evidence="1">
    <location>
        <begin position="1"/>
        <end position="30"/>
    </location>
</feature>
<proteinExistence type="predicted"/>
<evidence type="ECO:0000256" key="1">
    <source>
        <dbReference type="SAM" id="MobiDB-lite"/>
    </source>
</evidence>
<evidence type="ECO:0000313" key="3">
    <source>
        <dbReference type="Proteomes" id="UP000299102"/>
    </source>
</evidence>
<keyword evidence="3" id="KW-1185">Reference proteome</keyword>
<gene>
    <name evidence="2" type="ORF">EVAR_63637_1</name>
</gene>
<feature type="compositionally biased region" description="Basic and acidic residues" evidence="1">
    <location>
        <begin position="1"/>
        <end position="20"/>
    </location>
</feature>
<accession>A0A4C2A1C4</accession>
<comment type="caution">
    <text evidence="2">The sequence shown here is derived from an EMBL/GenBank/DDBJ whole genome shotgun (WGS) entry which is preliminary data.</text>
</comment>
<sequence length="139" mass="15468">MVVVKSEGRPGEFRSPHEAGRAAGRRKLPKNLPDYTSASLPLTNITNCDCVQRLSFNISTGNRRLRSLVCLLLFNFPLSAPYFNYTTSFAERLRSVDEELVSFLSSRPVSAARYGPLKLLLSVPPSMLPVEKVLKPCLL</sequence>
<protein>
    <submittedName>
        <fullName evidence="2">Uncharacterized protein</fullName>
    </submittedName>
</protein>
<dbReference type="AlphaFoldDB" id="A0A4C2A1C4"/>
<name>A0A4C2A1C4_EUMVA</name>
<dbReference type="EMBL" id="BGZK01002330">
    <property type="protein sequence ID" value="GBP92993.1"/>
    <property type="molecule type" value="Genomic_DNA"/>
</dbReference>